<comment type="caution">
    <text evidence="1">The sequence shown here is derived from an EMBL/GenBank/DDBJ whole genome shotgun (WGS) entry which is preliminary data.</text>
</comment>
<gene>
    <name evidence="1" type="ORF">BN13_1710001</name>
</gene>
<reference evidence="1 2" key="1">
    <citation type="journal article" date="2013" name="ISME J.">
        <title>A metabolic model for members of the genus Tetrasphaera involved in enhanced biological phosphorus removal.</title>
        <authorList>
            <person name="Kristiansen R."/>
            <person name="Nguyen H.T.T."/>
            <person name="Saunders A.M."/>
            <person name="Nielsen J.L."/>
            <person name="Wimmer R."/>
            <person name="Le V.Q."/>
            <person name="McIlroy S.J."/>
            <person name="Petrovski S."/>
            <person name="Seviour R.J."/>
            <person name="Calteau A."/>
            <person name="Nielsen K.L."/>
            <person name="Nielsen P.H."/>
        </authorList>
    </citation>
    <scope>NUCLEOTIDE SEQUENCE [LARGE SCALE GENOMIC DNA]</scope>
    <source>
        <strain evidence="1 2">Ben 74</strain>
    </source>
</reference>
<organism evidence="1 2">
    <name type="scientific">Nostocoides jenkinsii Ben 74</name>
    <dbReference type="NCBI Taxonomy" id="1193518"/>
    <lineage>
        <taxon>Bacteria</taxon>
        <taxon>Bacillati</taxon>
        <taxon>Actinomycetota</taxon>
        <taxon>Actinomycetes</taxon>
        <taxon>Micrococcales</taxon>
        <taxon>Intrasporangiaceae</taxon>
        <taxon>Nostocoides</taxon>
    </lineage>
</organism>
<dbReference type="AlphaFoldDB" id="A0A077MCN1"/>
<accession>A0A077MCN1</accession>
<keyword evidence="2" id="KW-1185">Reference proteome</keyword>
<dbReference type="EMBL" id="CAJC01000081">
    <property type="protein sequence ID" value="CCI52453.1"/>
    <property type="molecule type" value="Genomic_DNA"/>
</dbReference>
<evidence type="ECO:0000313" key="1">
    <source>
        <dbReference type="EMBL" id="CCI52453.1"/>
    </source>
</evidence>
<dbReference type="RefSeq" id="WP_048548499.1">
    <property type="nucleotide sequence ID" value="NZ_HF571038.1"/>
</dbReference>
<sequence>MRYVVDADSYDAVRDVAVHAGALVVNASGPNELELLQVINEELSSASFVEMTRFDIAQLAQPEPYAHIERGGRLVDAVTTALEADPVLAEIAHFEPASRPVLWWPAGQTDGGRRRLPTLVFNANNPTVQKLLDDPDAPLAADTIRALHIVGLLLARTQVPVHGANLLVHAIAGLTGTAVEVVPA</sequence>
<dbReference type="Proteomes" id="UP000035720">
    <property type="component" value="Unassembled WGS sequence"/>
</dbReference>
<proteinExistence type="predicted"/>
<protein>
    <submittedName>
        <fullName evidence="1">Uncharacterized protein</fullName>
    </submittedName>
</protein>
<name>A0A077MCN1_9MICO</name>
<evidence type="ECO:0000313" key="2">
    <source>
        <dbReference type="Proteomes" id="UP000035720"/>
    </source>
</evidence>